<dbReference type="EMBL" id="JAHQIW010006047">
    <property type="protein sequence ID" value="KAJ1367940.1"/>
    <property type="molecule type" value="Genomic_DNA"/>
</dbReference>
<proteinExistence type="predicted"/>
<sequence>MELRSEQIELLMMHEWLWGSKALVASERIDLAWGEDTAGKITVLTSEEKQCYDIVNFHLRRLSGKQNLSGTRTRTSPLPEDECYLCTISTILIQSKDSMFDREIRLQGTYVG</sequence>
<dbReference type="AlphaFoldDB" id="A0AAD5WF49"/>
<gene>
    <name evidence="1" type="ORF">KIN20_028969</name>
</gene>
<accession>A0AAD5WF49</accession>
<keyword evidence="2" id="KW-1185">Reference proteome</keyword>
<organism evidence="1 2">
    <name type="scientific">Parelaphostrongylus tenuis</name>
    <name type="common">Meningeal worm</name>
    <dbReference type="NCBI Taxonomy" id="148309"/>
    <lineage>
        <taxon>Eukaryota</taxon>
        <taxon>Metazoa</taxon>
        <taxon>Ecdysozoa</taxon>
        <taxon>Nematoda</taxon>
        <taxon>Chromadorea</taxon>
        <taxon>Rhabditida</taxon>
        <taxon>Rhabditina</taxon>
        <taxon>Rhabditomorpha</taxon>
        <taxon>Strongyloidea</taxon>
        <taxon>Metastrongylidae</taxon>
        <taxon>Parelaphostrongylus</taxon>
    </lineage>
</organism>
<reference evidence="1" key="1">
    <citation type="submission" date="2021-06" db="EMBL/GenBank/DDBJ databases">
        <title>Parelaphostrongylus tenuis whole genome reference sequence.</title>
        <authorList>
            <person name="Garwood T.J."/>
            <person name="Larsen P.A."/>
            <person name="Fountain-Jones N.M."/>
            <person name="Garbe J.R."/>
            <person name="Macchietto M.G."/>
            <person name="Kania S.A."/>
            <person name="Gerhold R.W."/>
            <person name="Richards J.E."/>
            <person name="Wolf T.M."/>
        </authorList>
    </citation>
    <scope>NUCLEOTIDE SEQUENCE</scope>
    <source>
        <strain evidence="1">MNPRO001-30</strain>
        <tissue evidence="1">Meninges</tissue>
    </source>
</reference>
<evidence type="ECO:0000313" key="2">
    <source>
        <dbReference type="Proteomes" id="UP001196413"/>
    </source>
</evidence>
<name>A0AAD5WF49_PARTN</name>
<dbReference type="Proteomes" id="UP001196413">
    <property type="component" value="Unassembled WGS sequence"/>
</dbReference>
<evidence type="ECO:0000313" key="1">
    <source>
        <dbReference type="EMBL" id="KAJ1367940.1"/>
    </source>
</evidence>
<protein>
    <submittedName>
        <fullName evidence="1">Uncharacterized protein</fullName>
    </submittedName>
</protein>
<comment type="caution">
    <text evidence="1">The sequence shown here is derived from an EMBL/GenBank/DDBJ whole genome shotgun (WGS) entry which is preliminary data.</text>
</comment>